<accession>A0AAF0Y148</accession>
<dbReference type="EMBL" id="CP086714">
    <property type="protein sequence ID" value="WOO77327.1"/>
    <property type="molecule type" value="Genomic_DNA"/>
</dbReference>
<dbReference type="GeneID" id="87804175"/>
<dbReference type="InterPro" id="IPR027417">
    <property type="entry name" value="P-loop_NTPase"/>
</dbReference>
<dbReference type="Gene3D" id="3.40.50.300">
    <property type="entry name" value="P-loop containing nucleotide triphosphate hydrolases"/>
    <property type="match status" value="1"/>
</dbReference>
<dbReference type="Proteomes" id="UP000827549">
    <property type="component" value="Chromosome 1"/>
</dbReference>
<keyword evidence="2" id="KW-1185">Reference proteome</keyword>
<reference evidence="1" key="1">
    <citation type="submission" date="2023-10" db="EMBL/GenBank/DDBJ databases">
        <authorList>
            <person name="Noh H."/>
        </authorList>
    </citation>
    <scope>NUCLEOTIDE SEQUENCE</scope>
    <source>
        <strain evidence="1">DUCC4014</strain>
    </source>
</reference>
<evidence type="ECO:0000313" key="1">
    <source>
        <dbReference type="EMBL" id="WOO77327.1"/>
    </source>
</evidence>
<name>A0AAF0Y148_9TREE</name>
<sequence length="539" mass="60579">MQCGAWCSAQFTYDELRLLDPAQREQRAADSESWPALTYNTVKLDITGPDQANLSIVDLPDPIRTPSCNLAEEANPALDRVLGVVTKVDYIVGRDKQASPWGKVLSGTNPNFTMRPKHGWHPARLIAQDEYEAGRTRDTHMQAQAKLFAEQGWTTHAERCRMVFGWEALSGTIYNLFGEMVNEFEPVLRVEITRREVQVGNELFALPPEVDNPVEWLHAAIGQLHKAVDDKISKHKDGTQALYEPQLRLSDALRATVPEFMPFKRDDKSDKAANYVPPASPLWPKSDNRVYYDDVEAVLDQYQNVRIGTHSLLDAHVHLLRGPQDAWRPAVTAYVDGLLCAARGIVEGRIASLGSSERLERDLIRIVAQEMDPLRAAWSAIARERLRDEAQPPAFVELERYRPDMLKEYDFCAVVKHFADTYAAVNGAQARKDSREFQVLTLGAQMVYHLVVSSRRLSDGLGAKLAGEVRAFLLSLPSVLRAGLGLNGVSASVGKRVRRWAEPEREVGRKRARLNEEEEQLGKIRLLLDGDCHSDEEED</sequence>
<dbReference type="AlphaFoldDB" id="A0AAF0Y148"/>
<evidence type="ECO:0000313" key="2">
    <source>
        <dbReference type="Proteomes" id="UP000827549"/>
    </source>
</evidence>
<proteinExistence type="predicted"/>
<organism evidence="1 2">
    <name type="scientific">Vanrija pseudolonga</name>
    <dbReference type="NCBI Taxonomy" id="143232"/>
    <lineage>
        <taxon>Eukaryota</taxon>
        <taxon>Fungi</taxon>
        <taxon>Dikarya</taxon>
        <taxon>Basidiomycota</taxon>
        <taxon>Agaricomycotina</taxon>
        <taxon>Tremellomycetes</taxon>
        <taxon>Trichosporonales</taxon>
        <taxon>Trichosporonaceae</taxon>
        <taxon>Vanrija</taxon>
    </lineage>
</organism>
<gene>
    <name evidence="1" type="ORF">LOC62_01G000917</name>
</gene>
<protein>
    <submittedName>
        <fullName evidence="1">Uncharacterized protein</fullName>
    </submittedName>
</protein>
<dbReference type="RefSeq" id="XP_062623359.1">
    <property type="nucleotide sequence ID" value="XM_062767375.1"/>
</dbReference>